<sequence>MNEELTRSAMKFNELYIGVMSGTSMDGVDTALVEISDEHVRLVAHDDYPMPAALKDMLLSVCTGQATNLKAIGELDHQLGHLFSDAVLQLLNKSGYVAEQIRAIGNHGQTVFHQPTGNLPFTTQLGDANIIAVKTGIDTVADFRRKDMALGGQGAPLVPAFHKSIFAMQDSTTVVLNIGGIANISVLHPEQPVIGYDTGPGNMLMDAWCALHTGQSFDKDAQFALKGTVNATLLTQLLKEAYLAMPAPKSTGRELFNIDWLHQQLAHYNLPTEDVQRTLCEYSAITIANEVDKFSHGITPQLLVCGGGARNPLLMQRLTKLLPQWHVATTAEKGVDGDYMEAMAFAWLAQRYIHSLPSNLPEVTGASRLASLGVLYSKN</sequence>
<dbReference type="NCBIfam" id="NF007148">
    <property type="entry name" value="PRK09585.3-2"/>
    <property type="match status" value="1"/>
</dbReference>
<evidence type="ECO:0000313" key="3">
    <source>
        <dbReference type="Proteomes" id="UP000242664"/>
    </source>
</evidence>
<evidence type="ECO:0000313" key="2">
    <source>
        <dbReference type="EMBL" id="EDN56094.1"/>
    </source>
</evidence>
<dbReference type="Proteomes" id="UP000242664">
    <property type="component" value="Unassembled WGS sequence"/>
</dbReference>
<protein>
    <recommendedName>
        <fullName evidence="1">Anhydro-N-acetylmuramic acid kinase</fullName>
        <ecNumber evidence="1">2.7.1.170</ecNumber>
    </recommendedName>
    <alternativeName>
        <fullName evidence="1">AnhMurNAc kinase</fullName>
    </alternativeName>
</protein>
<dbReference type="NCBIfam" id="NF007139">
    <property type="entry name" value="PRK09585.1-3"/>
    <property type="match status" value="1"/>
</dbReference>
<comment type="pathway">
    <text evidence="1">Cell wall biogenesis; peptidoglycan recycling.</text>
</comment>
<feature type="binding site" evidence="1">
    <location>
        <begin position="22"/>
        <end position="29"/>
    </location>
    <ligand>
        <name>ATP</name>
        <dbReference type="ChEBI" id="CHEBI:30616"/>
    </ligand>
</feature>
<comment type="pathway">
    <text evidence="1">Amino-sugar metabolism; 1,6-anhydro-N-acetylmuramate degradation.</text>
</comment>
<keyword evidence="1" id="KW-0418">Kinase</keyword>
<dbReference type="CDD" id="cd24050">
    <property type="entry name" value="ASKHA_NBD_ANMK"/>
    <property type="match status" value="1"/>
</dbReference>
<comment type="catalytic activity">
    <reaction evidence="1">
        <text>1,6-anhydro-N-acetyl-beta-muramate + ATP + H2O = N-acetyl-D-muramate 6-phosphate + ADP + H(+)</text>
        <dbReference type="Rhea" id="RHEA:24952"/>
        <dbReference type="ChEBI" id="CHEBI:15377"/>
        <dbReference type="ChEBI" id="CHEBI:15378"/>
        <dbReference type="ChEBI" id="CHEBI:30616"/>
        <dbReference type="ChEBI" id="CHEBI:58690"/>
        <dbReference type="ChEBI" id="CHEBI:58722"/>
        <dbReference type="ChEBI" id="CHEBI:456216"/>
        <dbReference type="EC" id="2.7.1.170"/>
    </reaction>
</comment>
<keyword evidence="1" id="KW-0808">Transferase</keyword>
<reference evidence="3" key="1">
    <citation type="submission" date="2006-10" db="EMBL/GenBank/DDBJ databases">
        <authorList>
            <person name="Heidelberg J."/>
            <person name="Sebastian Y."/>
        </authorList>
    </citation>
    <scope>NUCLEOTIDE SEQUENCE [LARGE SCALE GENOMIC DNA]</scope>
    <source>
        <strain evidence="3">EX25</strain>
    </source>
</reference>
<dbReference type="InterPro" id="IPR043129">
    <property type="entry name" value="ATPase_NBD"/>
</dbReference>
<keyword evidence="3" id="KW-1185">Reference proteome</keyword>
<dbReference type="EMBL" id="DS267849">
    <property type="protein sequence ID" value="EDN56094.1"/>
    <property type="molecule type" value="Genomic_DNA"/>
</dbReference>
<dbReference type="InterPro" id="IPR005338">
    <property type="entry name" value="Anhydro_N_Ac-Mur_kinase"/>
</dbReference>
<dbReference type="HAMAP" id="MF_01270">
    <property type="entry name" value="AnhMurNAc_kinase"/>
    <property type="match status" value="1"/>
</dbReference>
<comment type="similarity">
    <text evidence="1">Belongs to the anhydro-N-acetylmuramic acid kinase family.</text>
</comment>
<keyword evidence="1" id="KW-0119">Carbohydrate metabolism</keyword>
<evidence type="ECO:0000256" key="1">
    <source>
        <dbReference type="HAMAP-Rule" id="MF_01270"/>
    </source>
</evidence>
<dbReference type="SUPFAM" id="SSF53067">
    <property type="entry name" value="Actin-like ATPase domain"/>
    <property type="match status" value="1"/>
</dbReference>
<dbReference type="EC" id="2.7.1.170" evidence="1"/>
<gene>
    <name evidence="1" type="primary">anmK</name>
    <name evidence="2" type="ORF">VEx25_0349</name>
</gene>
<proteinExistence type="inferred from homology"/>
<dbReference type="PANTHER" id="PTHR30605">
    <property type="entry name" value="ANHYDRO-N-ACETYLMURAMIC ACID KINASE"/>
    <property type="match status" value="1"/>
</dbReference>
<dbReference type="PANTHER" id="PTHR30605:SF0">
    <property type="entry name" value="ANHYDRO-N-ACETYLMURAMIC ACID KINASE"/>
    <property type="match status" value="1"/>
</dbReference>
<dbReference type="Pfam" id="PF03702">
    <property type="entry name" value="AnmK"/>
    <property type="match status" value="1"/>
</dbReference>
<keyword evidence="1" id="KW-0067">ATP-binding</keyword>
<name>A0ABM9WRS5_VIBAE</name>
<accession>A0ABM9WRS5</accession>
<dbReference type="Gene3D" id="3.30.420.40">
    <property type="match status" value="2"/>
</dbReference>
<keyword evidence="1" id="KW-0547">Nucleotide-binding</keyword>
<comment type="function">
    <text evidence="1">Catalyzes the specific phosphorylation of 1,6-anhydro-N-acetylmuramic acid (anhMurNAc) with the simultaneous cleavage of the 1,6-anhydro ring, generating MurNAc-6-P. Is required for the utilization of anhMurNAc either imported from the medium or derived from its own cell wall murein, and thus plays a role in cell wall recycling.</text>
</comment>
<organism evidence="2 3">
    <name type="scientific">Vibrio antiquarius (strain Ex25)</name>
    <dbReference type="NCBI Taxonomy" id="150340"/>
    <lineage>
        <taxon>Bacteria</taxon>
        <taxon>Pseudomonadati</taxon>
        <taxon>Pseudomonadota</taxon>
        <taxon>Gammaproteobacteria</taxon>
        <taxon>Vibrionales</taxon>
        <taxon>Vibrionaceae</taxon>
        <taxon>Vibrio</taxon>
        <taxon>Vibrio diabolicus subgroup</taxon>
    </lineage>
</organism>